<organism evidence="1 2">
    <name type="scientific">Entomophthora muscae</name>
    <dbReference type="NCBI Taxonomy" id="34485"/>
    <lineage>
        <taxon>Eukaryota</taxon>
        <taxon>Fungi</taxon>
        <taxon>Fungi incertae sedis</taxon>
        <taxon>Zoopagomycota</taxon>
        <taxon>Entomophthoromycotina</taxon>
        <taxon>Entomophthoromycetes</taxon>
        <taxon>Entomophthorales</taxon>
        <taxon>Entomophthoraceae</taxon>
        <taxon>Entomophthora</taxon>
    </lineage>
</organism>
<protein>
    <submittedName>
        <fullName evidence="1">Uncharacterized protein</fullName>
    </submittedName>
</protein>
<dbReference type="Proteomes" id="UP001165960">
    <property type="component" value="Unassembled WGS sequence"/>
</dbReference>
<name>A0ACC2TEB1_9FUNG</name>
<comment type="caution">
    <text evidence="1">The sequence shown here is derived from an EMBL/GenBank/DDBJ whole genome shotgun (WGS) entry which is preliminary data.</text>
</comment>
<sequence length="306" mass="33386">MAAVHAELKGCPAAGRQGWMSEFNITQVSSSKCHNGFVKTIQHPSTTCSTAMEFMVFLPNKPADEKVPAVIFLSGLGDDHTSLINRTGATQYASDLGMALICPDTSPRNTGIDGETGIFSIGTAASFYIDATQPKWAKHYRMYSYITKELISLAESCFNIDPARISISGVSMGGHGAMVMTLTNPSLFRSCSAISPGCHPSEARIASFALTEYLGEDVEAWRKYDTICLLEKQNGIFPIPTCVSQGDADPLYLSGQLNIQKLLATAKEDENFSYSLEEGYDHSFFFVASVIKDHLHFHARHLGISF</sequence>
<gene>
    <name evidence="1" type="ORF">DSO57_1022686</name>
</gene>
<keyword evidence="2" id="KW-1185">Reference proteome</keyword>
<evidence type="ECO:0000313" key="1">
    <source>
        <dbReference type="EMBL" id="KAJ9072867.1"/>
    </source>
</evidence>
<proteinExistence type="predicted"/>
<accession>A0ACC2TEB1</accession>
<evidence type="ECO:0000313" key="2">
    <source>
        <dbReference type="Proteomes" id="UP001165960"/>
    </source>
</evidence>
<reference evidence="1" key="1">
    <citation type="submission" date="2022-04" db="EMBL/GenBank/DDBJ databases">
        <title>Genome of the entomopathogenic fungus Entomophthora muscae.</title>
        <authorList>
            <person name="Elya C."/>
            <person name="Lovett B.R."/>
            <person name="Lee E."/>
            <person name="Macias A.M."/>
            <person name="Hajek A.E."/>
            <person name="De Bivort B.L."/>
            <person name="Kasson M.T."/>
            <person name="De Fine Licht H.H."/>
            <person name="Stajich J.E."/>
        </authorList>
    </citation>
    <scope>NUCLEOTIDE SEQUENCE</scope>
    <source>
        <strain evidence="1">Berkeley</strain>
    </source>
</reference>
<dbReference type="EMBL" id="QTSX02002955">
    <property type="protein sequence ID" value="KAJ9072867.1"/>
    <property type="molecule type" value="Genomic_DNA"/>
</dbReference>